<name>T0PT14_SAPDV</name>
<sequence length="182" mass="19808">MIQCFRDNIFTFHFAMLGPRQKTLVVISEDDETEFVGVPADWKVLLLSCNDVQALAMASCCPIVVLAKVFSLLGLVRFGSTLIFGVFWVVCTLGALANLVWHDTSPGSFLFAALVMLVPTIVLFNLRVYLRELLSLPRAEWRDAGAALCCAPCLLAQASTQVGVQSTCDCSDNATLVAYPVV</sequence>
<proteinExistence type="predicted"/>
<dbReference type="VEuPathDB" id="FungiDB:SDRG_16784"/>
<evidence type="ECO:0000256" key="1">
    <source>
        <dbReference type="SAM" id="Phobius"/>
    </source>
</evidence>
<evidence type="ECO:0000313" key="3">
    <source>
        <dbReference type="Proteomes" id="UP000030762"/>
    </source>
</evidence>
<dbReference type="Proteomes" id="UP000030762">
    <property type="component" value="Unassembled WGS sequence"/>
</dbReference>
<keyword evidence="1" id="KW-0812">Transmembrane</keyword>
<feature type="transmembrane region" description="Helical" evidence="1">
    <location>
        <begin position="82"/>
        <end position="101"/>
    </location>
</feature>
<dbReference type="OMA" id="CFRDNIF"/>
<dbReference type="RefSeq" id="XP_008621226.1">
    <property type="nucleotide sequence ID" value="XM_008623004.1"/>
</dbReference>
<evidence type="ECO:0008006" key="4">
    <source>
        <dbReference type="Google" id="ProtNLM"/>
    </source>
</evidence>
<feature type="transmembrane region" description="Helical" evidence="1">
    <location>
        <begin position="107"/>
        <end position="130"/>
    </location>
</feature>
<keyword evidence="1" id="KW-1133">Transmembrane helix</keyword>
<evidence type="ECO:0000313" key="2">
    <source>
        <dbReference type="EMBL" id="EQC25376.1"/>
    </source>
</evidence>
<dbReference type="GeneID" id="19957511"/>
<reference evidence="2 3" key="1">
    <citation type="submission" date="2012-04" db="EMBL/GenBank/DDBJ databases">
        <title>The Genome Sequence of Saprolegnia declina VS20.</title>
        <authorList>
            <consortium name="The Broad Institute Genome Sequencing Platform"/>
            <person name="Russ C."/>
            <person name="Nusbaum C."/>
            <person name="Tyler B."/>
            <person name="van West P."/>
            <person name="Dieguez-Uribeondo J."/>
            <person name="de Bruijn I."/>
            <person name="Tripathy S."/>
            <person name="Jiang R."/>
            <person name="Young S.K."/>
            <person name="Zeng Q."/>
            <person name="Gargeya S."/>
            <person name="Fitzgerald M."/>
            <person name="Haas B."/>
            <person name="Abouelleil A."/>
            <person name="Alvarado L."/>
            <person name="Arachchi H.M."/>
            <person name="Berlin A."/>
            <person name="Chapman S.B."/>
            <person name="Goldberg J."/>
            <person name="Griggs A."/>
            <person name="Gujja S."/>
            <person name="Hansen M."/>
            <person name="Howarth C."/>
            <person name="Imamovic A."/>
            <person name="Larimer J."/>
            <person name="McCowen C."/>
            <person name="Montmayeur A."/>
            <person name="Murphy C."/>
            <person name="Neiman D."/>
            <person name="Pearson M."/>
            <person name="Priest M."/>
            <person name="Roberts A."/>
            <person name="Saif S."/>
            <person name="Shea T."/>
            <person name="Sisk P."/>
            <person name="Sykes S."/>
            <person name="Wortman J."/>
            <person name="Nusbaum C."/>
            <person name="Birren B."/>
        </authorList>
    </citation>
    <scope>NUCLEOTIDE SEQUENCE [LARGE SCALE GENOMIC DNA]</scope>
    <source>
        <strain evidence="2 3">VS20</strain>
    </source>
</reference>
<dbReference type="InParanoid" id="T0PT14"/>
<feature type="non-terminal residue" evidence="2">
    <location>
        <position position="1"/>
    </location>
</feature>
<dbReference type="AlphaFoldDB" id="T0PT14"/>
<accession>T0PT14</accession>
<organism evidence="2 3">
    <name type="scientific">Saprolegnia diclina (strain VS20)</name>
    <dbReference type="NCBI Taxonomy" id="1156394"/>
    <lineage>
        <taxon>Eukaryota</taxon>
        <taxon>Sar</taxon>
        <taxon>Stramenopiles</taxon>
        <taxon>Oomycota</taxon>
        <taxon>Saprolegniomycetes</taxon>
        <taxon>Saprolegniales</taxon>
        <taxon>Saprolegniaceae</taxon>
        <taxon>Saprolegnia</taxon>
    </lineage>
</organism>
<keyword evidence="1" id="KW-0472">Membrane</keyword>
<dbReference type="EMBL" id="JH767283">
    <property type="protein sequence ID" value="EQC25376.1"/>
    <property type="molecule type" value="Genomic_DNA"/>
</dbReference>
<protein>
    <recommendedName>
        <fullName evidence="4">Transmembrane protein</fullName>
    </recommendedName>
</protein>
<dbReference type="OrthoDB" id="10371579at2759"/>
<keyword evidence="3" id="KW-1185">Reference proteome</keyword>
<gene>
    <name evidence="2" type="ORF">SDRG_16784</name>
</gene>